<dbReference type="Proteomes" id="UP001652503">
    <property type="component" value="Unassembled WGS sequence"/>
</dbReference>
<organism evidence="2 3">
    <name type="scientific">Albidovulum sediminicola</name>
    <dbReference type="NCBI Taxonomy" id="2984331"/>
    <lineage>
        <taxon>Bacteria</taxon>
        <taxon>Pseudomonadati</taxon>
        <taxon>Pseudomonadota</taxon>
        <taxon>Alphaproteobacteria</taxon>
        <taxon>Rhodobacterales</taxon>
        <taxon>Paracoccaceae</taxon>
        <taxon>Albidovulum</taxon>
    </lineage>
</organism>
<dbReference type="RefSeq" id="WP_263721583.1">
    <property type="nucleotide sequence ID" value="NZ_JAOWLA010000008.1"/>
</dbReference>
<accession>A0ABT2Z1R6</accession>
<dbReference type="EMBL" id="JAOWLA010000008">
    <property type="protein sequence ID" value="MCV2865064.1"/>
    <property type="molecule type" value="Genomic_DNA"/>
</dbReference>
<gene>
    <name evidence="2" type="ORF">OE647_09990</name>
</gene>
<comment type="caution">
    <text evidence="2">The sequence shown here is derived from an EMBL/GenBank/DDBJ whole genome shotgun (WGS) entry which is preliminary data.</text>
</comment>
<evidence type="ECO:0000313" key="2">
    <source>
        <dbReference type="EMBL" id="MCV2865064.1"/>
    </source>
</evidence>
<evidence type="ECO:0000256" key="1">
    <source>
        <dbReference type="SAM" id="MobiDB-lite"/>
    </source>
</evidence>
<keyword evidence="3" id="KW-1185">Reference proteome</keyword>
<reference evidence="2 3" key="1">
    <citation type="submission" date="2022-10" db="EMBL/GenBank/DDBJ databases">
        <title>Defluviimonas sp. nov., isolated from ocean surface water.</title>
        <authorList>
            <person name="He W."/>
            <person name="Wang L."/>
            <person name="Zhang D.-F."/>
        </authorList>
    </citation>
    <scope>NUCLEOTIDE SEQUENCE [LARGE SCALE GENOMIC DNA]</scope>
    <source>
        <strain evidence="2 3">WL0075</strain>
    </source>
</reference>
<proteinExistence type="predicted"/>
<name>A0ABT2Z1R6_9RHOB</name>
<sequence>MSENDAVSRRIAPHSMPRRRLDPALHGRRVEVVSVAPLLADGSLSELIRPPG</sequence>
<feature type="region of interest" description="Disordered" evidence="1">
    <location>
        <begin position="1"/>
        <end position="20"/>
    </location>
</feature>
<protein>
    <submittedName>
        <fullName evidence="2">Uncharacterized protein</fullName>
    </submittedName>
</protein>
<evidence type="ECO:0000313" key="3">
    <source>
        <dbReference type="Proteomes" id="UP001652503"/>
    </source>
</evidence>